<sequence length="122" mass="13226">MKTTMRKRNILKGLAGCIMVMFLAGALCACGPNKWVGAYGGTSTSGSKVEITINEDGTVEYNKDGDVKEGTWKENENSIDLDFDGAVSSSSEPLIVTMSSDENTITVESDNSSWNADIYQRR</sequence>
<name>A0A9D1UE92_9FIRM</name>
<feature type="signal peptide" evidence="1">
    <location>
        <begin position="1"/>
        <end position="29"/>
    </location>
</feature>
<reference evidence="2" key="1">
    <citation type="journal article" date="2021" name="PeerJ">
        <title>Extensive microbial diversity within the chicken gut microbiome revealed by metagenomics and culture.</title>
        <authorList>
            <person name="Gilroy R."/>
            <person name="Ravi A."/>
            <person name="Getino M."/>
            <person name="Pursley I."/>
            <person name="Horton D.L."/>
            <person name="Alikhan N.F."/>
            <person name="Baker D."/>
            <person name="Gharbi K."/>
            <person name="Hall N."/>
            <person name="Watson M."/>
            <person name="Adriaenssens E.M."/>
            <person name="Foster-Nyarko E."/>
            <person name="Jarju S."/>
            <person name="Secka A."/>
            <person name="Antonio M."/>
            <person name="Oren A."/>
            <person name="Chaudhuri R.R."/>
            <person name="La Ragione R."/>
            <person name="Hildebrand F."/>
            <person name="Pallen M.J."/>
        </authorList>
    </citation>
    <scope>NUCLEOTIDE SEQUENCE</scope>
    <source>
        <strain evidence="2">ChiSxjej1B13-11762</strain>
    </source>
</reference>
<accession>A0A9D1UE92</accession>
<protein>
    <recommendedName>
        <fullName evidence="4">DUF5640 domain-containing protein</fullName>
    </recommendedName>
</protein>
<dbReference type="PROSITE" id="PS51257">
    <property type="entry name" value="PROKAR_LIPOPROTEIN"/>
    <property type="match status" value="1"/>
</dbReference>
<comment type="caution">
    <text evidence="2">The sequence shown here is derived from an EMBL/GenBank/DDBJ whole genome shotgun (WGS) entry which is preliminary data.</text>
</comment>
<dbReference type="Proteomes" id="UP000824263">
    <property type="component" value="Unassembled WGS sequence"/>
</dbReference>
<evidence type="ECO:0000256" key="1">
    <source>
        <dbReference type="SAM" id="SignalP"/>
    </source>
</evidence>
<organism evidence="2 3">
    <name type="scientific">Candidatus Dorea gallistercoris</name>
    <dbReference type="NCBI Taxonomy" id="2838542"/>
    <lineage>
        <taxon>Bacteria</taxon>
        <taxon>Bacillati</taxon>
        <taxon>Bacillota</taxon>
        <taxon>Clostridia</taxon>
        <taxon>Lachnospirales</taxon>
        <taxon>Lachnospiraceae</taxon>
        <taxon>Dorea</taxon>
    </lineage>
</organism>
<dbReference type="AlphaFoldDB" id="A0A9D1UE92"/>
<reference evidence="2" key="2">
    <citation type="submission" date="2021-04" db="EMBL/GenBank/DDBJ databases">
        <authorList>
            <person name="Gilroy R."/>
        </authorList>
    </citation>
    <scope>NUCLEOTIDE SEQUENCE</scope>
    <source>
        <strain evidence="2">ChiSxjej1B13-11762</strain>
    </source>
</reference>
<evidence type="ECO:0000313" key="2">
    <source>
        <dbReference type="EMBL" id="HIW84582.1"/>
    </source>
</evidence>
<keyword evidence="1" id="KW-0732">Signal</keyword>
<evidence type="ECO:0000313" key="3">
    <source>
        <dbReference type="Proteomes" id="UP000824263"/>
    </source>
</evidence>
<feature type="chain" id="PRO_5039456510" description="DUF5640 domain-containing protein" evidence="1">
    <location>
        <begin position="30"/>
        <end position="122"/>
    </location>
</feature>
<evidence type="ECO:0008006" key="4">
    <source>
        <dbReference type="Google" id="ProtNLM"/>
    </source>
</evidence>
<dbReference type="EMBL" id="DXGF01000171">
    <property type="protein sequence ID" value="HIW84582.1"/>
    <property type="molecule type" value="Genomic_DNA"/>
</dbReference>
<gene>
    <name evidence="2" type="ORF">H9873_09695</name>
</gene>
<proteinExistence type="predicted"/>